<dbReference type="EMBL" id="JBHLWI010000083">
    <property type="protein sequence ID" value="MFC0264608.1"/>
    <property type="molecule type" value="Genomic_DNA"/>
</dbReference>
<feature type="domain" description="PIN" evidence="1">
    <location>
        <begin position="3"/>
        <end position="117"/>
    </location>
</feature>
<dbReference type="InterPro" id="IPR029060">
    <property type="entry name" value="PIN-like_dom_sf"/>
</dbReference>
<dbReference type="Proteomes" id="UP001589797">
    <property type="component" value="Unassembled WGS sequence"/>
</dbReference>
<proteinExistence type="predicted"/>
<comment type="caution">
    <text evidence="2">The sequence shown here is derived from an EMBL/GenBank/DDBJ whole genome shotgun (WGS) entry which is preliminary data.</text>
</comment>
<dbReference type="Gene3D" id="3.40.50.1010">
    <property type="entry name" value="5'-nuclease"/>
    <property type="match status" value="1"/>
</dbReference>
<reference evidence="2 3" key="1">
    <citation type="submission" date="2024-09" db="EMBL/GenBank/DDBJ databases">
        <authorList>
            <person name="Sun Q."/>
            <person name="Mori K."/>
        </authorList>
    </citation>
    <scope>NUCLEOTIDE SEQUENCE [LARGE SCALE GENOMIC DNA]</scope>
    <source>
        <strain evidence="2 3">CCM 7650</strain>
    </source>
</reference>
<organism evidence="2 3">
    <name type="scientific">Fontibacter flavus</name>
    <dbReference type="NCBI Taxonomy" id="654838"/>
    <lineage>
        <taxon>Bacteria</taxon>
        <taxon>Pseudomonadati</taxon>
        <taxon>Bacteroidota</taxon>
        <taxon>Cytophagia</taxon>
        <taxon>Cytophagales</taxon>
        <taxon>Cyclobacteriaceae</taxon>
        <taxon>Fontibacter</taxon>
    </lineage>
</organism>
<protein>
    <submittedName>
        <fullName evidence="2">Type II toxin-antitoxin system VapC family toxin</fullName>
    </submittedName>
</protein>
<dbReference type="SUPFAM" id="SSF88723">
    <property type="entry name" value="PIN domain-like"/>
    <property type="match status" value="1"/>
</dbReference>
<evidence type="ECO:0000313" key="3">
    <source>
        <dbReference type="Proteomes" id="UP001589797"/>
    </source>
</evidence>
<sequence>MERLFVDTNIVLDLIQKREDFYKDAQTLFTLADERKVELFISSLSITTTNYLLSKYYNPSQARKILLKFKVLVNVLSIDDKIIELALSSDFNDFEDAIQYHTALQNHIGLIITRNKRDFQKAEIPVLTAKEYIKSLDAT</sequence>
<evidence type="ECO:0000313" key="2">
    <source>
        <dbReference type="EMBL" id="MFC0264608.1"/>
    </source>
</evidence>
<name>A0ABV6FXK5_9BACT</name>
<dbReference type="RefSeq" id="WP_382389176.1">
    <property type="nucleotide sequence ID" value="NZ_JBHLWI010000083.1"/>
</dbReference>
<accession>A0ABV6FXK5</accession>
<gene>
    <name evidence="2" type="ORF">ACFFIP_18120</name>
</gene>
<dbReference type="InterPro" id="IPR002716">
    <property type="entry name" value="PIN_dom"/>
</dbReference>
<dbReference type="Pfam" id="PF13470">
    <property type="entry name" value="PIN_3"/>
    <property type="match status" value="1"/>
</dbReference>
<keyword evidence="3" id="KW-1185">Reference proteome</keyword>
<evidence type="ECO:0000259" key="1">
    <source>
        <dbReference type="Pfam" id="PF13470"/>
    </source>
</evidence>